<reference evidence="1 2" key="1">
    <citation type="submission" date="2019-03" db="EMBL/GenBank/DDBJ databases">
        <title>Genomic Encyclopedia of Type Strains, Phase IV (KMG-IV): sequencing the most valuable type-strain genomes for metagenomic binning, comparative biology and taxonomic classification.</title>
        <authorList>
            <person name="Goeker M."/>
        </authorList>
    </citation>
    <scope>NUCLEOTIDE SEQUENCE [LARGE SCALE GENOMIC DNA]</scope>
    <source>
        <strain evidence="1 2">DSM 101483</strain>
    </source>
</reference>
<comment type="caution">
    <text evidence="1">The sequence shown here is derived from an EMBL/GenBank/DDBJ whole genome shotgun (WGS) entry which is preliminary data.</text>
</comment>
<evidence type="ECO:0000313" key="1">
    <source>
        <dbReference type="EMBL" id="TDT91916.1"/>
    </source>
</evidence>
<proteinExistence type="predicted"/>
<gene>
    <name evidence="1" type="ORF">EDC59_101319</name>
</gene>
<protein>
    <submittedName>
        <fullName evidence="1">Uncharacterized protein</fullName>
    </submittedName>
</protein>
<name>A0AA94PVY1_9BACT</name>
<dbReference type="RefSeq" id="WP_133987044.1">
    <property type="nucleotide sequence ID" value="NZ_CP014206.1"/>
</dbReference>
<sequence>MFASTSKTVSSDAVAACVPFAGLGHATAAVEAVARSYRPGRQASPVVARRPVRAAGPHGYGLQCRLCRETRAG</sequence>
<evidence type="ECO:0000313" key="2">
    <source>
        <dbReference type="Proteomes" id="UP000295506"/>
    </source>
</evidence>
<organism evidence="1 2">
    <name type="scientific">Pseudodesulfovibrio indicus</name>
    <dbReference type="NCBI Taxonomy" id="1716143"/>
    <lineage>
        <taxon>Bacteria</taxon>
        <taxon>Pseudomonadati</taxon>
        <taxon>Thermodesulfobacteriota</taxon>
        <taxon>Desulfovibrionia</taxon>
        <taxon>Desulfovibrionales</taxon>
        <taxon>Desulfovibrionaceae</taxon>
    </lineage>
</organism>
<accession>A0AA94PVY1</accession>
<dbReference type="EMBL" id="SOBK01000001">
    <property type="protein sequence ID" value="TDT91916.1"/>
    <property type="molecule type" value="Genomic_DNA"/>
</dbReference>
<dbReference type="AlphaFoldDB" id="A0AA94PVY1"/>
<dbReference type="Proteomes" id="UP000295506">
    <property type="component" value="Unassembled WGS sequence"/>
</dbReference>